<gene>
    <name evidence="3" type="ORF">EWM63_29435</name>
</gene>
<keyword evidence="1" id="KW-0732">Signal</keyword>
<proteinExistence type="predicted"/>
<dbReference type="RefSeq" id="WP_130189692.1">
    <property type="nucleotide sequence ID" value="NZ_CP035913.1"/>
</dbReference>
<name>A0A4P6L5G6_9BURK</name>
<sequence>MPTSPLPALLVALSCCLLNACSLVKVNGDARTFYSSTVLVGRVASAAPPHVPLVVAAFSRDHGALVPVHHAVLHEAGGYELLVPKGDYIVAGFADANGNLRLDEGEAAGQFRPGPVVANGTGTVVELNFSVGGQPTDLPVGTAVGAAPPGTLHSTQAGAIADLDAPVFSAQFARTGYWTPTEFFRTAGGNVYFLDKYDPARIPVLFVHGVGGSPQEWRYFVEHLDRKRYQPWFFYYPSGASLDSMSYLLYWKLINLQRTHHFRRIVFTAHSMGGLVVRNFLSNYGAQLPAEKTFVSLSTPWGGDAMADRGVAHSPAVVPSWNDMQAGGRFIQSLYQRPLPGNTDYYLFFGHAGGYSFLHSANTDGAVTLASELRPQAQAEARMIYGFDEDHTSILHSPQAFARYAAVLDTATAGAGGAPAAPGGHVRVALHYGGAGGLAPAEPLLVLTPADGAQGRIVVPILAGDRERQLGPFAAGVYEVAVISHGFTALPARRTVTIAAGQVPDLDIALSPVGTLFGYIGAEVTAGENPAGSFRKPHPGIDIDAITLSNGHVRRTLVPDRSRTELGIDSHLAGRDDAARAMFSFVGLADGDYELAITAEGYLPYRATRTVVAGRTGKVEPIVLTRQ</sequence>
<dbReference type="EMBL" id="CP035913">
    <property type="protein sequence ID" value="QBE66585.1"/>
    <property type="molecule type" value="Genomic_DNA"/>
</dbReference>
<feature type="chain" id="PRO_5020820093" evidence="1">
    <location>
        <begin position="21"/>
        <end position="627"/>
    </location>
</feature>
<dbReference type="OrthoDB" id="869379at2"/>
<dbReference type="InterPro" id="IPR029058">
    <property type="entry name" value="AB_hydrolase_fold"/>
</dbReference>
<accession>A0A4P6L5G6</accession>
<dbReference type="AlphaFoldDB" id="A0A4P6L5G6"/>
<protein>
    <submittedName>
        <fullName evidence="3">Alpha/beta hydrolase</fullName>
    </submittedName>
</protein>
<dbReference type="SUPFAM" id="SSF53474">
    <property type="entry name" value="alpha/beta-Hydrolases"/>
    <property type="match status" value="1"/>
</dbReference>
<feature type="domain" description="DUF676" evidence="2">
    <location>
        <begin position="204"/>
        <end position="314"/>
    </location>
</feature>
<keyword evidence="4" id="KW-1185">Reference proteome</keyword>
<feature type="signal peptide" evidence="1">
    <location>
        <begin position="1"/>
        <end position="20"/>
    </location>
</feature>
<evidence type="ECO:0000256" key="1">
    <source>
        <dbReference type="SAM" id="SignalP"/>
    </source>
</evidence>
<evidence type="ECO:0000313" key="4">
    <source>
        <dbReference type="Proteomes" id="UP000290637"/>
    </source>
</evidence>
<dbReference type="Proteomes" id="UP000290637">
    <property type="component" value="Chromosome"/>
</dbReference>
<keyword evidence="3" id="KW-0378">Hydrolase</keyword>
<organism evidence="3 4">
    <name type="scientific">Pseudoduganella lutea</name>
    <dbReference type="NCBI Taxonomy" id="321985"/>
    <lineage>
        <taxon>Bacteria</taxon>
        <taxon>Pseudomonadati</taxon>
        <taxon>Pseudomonadota</taxon>
        <taxon>Betaproteobacteria</taxon>
        <taxon>Burkholderiales</taxon>
        <taxon>Oxalobacteraceae</taxon>
        <taxon>Telluria group</taxon>
        <taxon>Pseudoduganella</taxon>
    </lineage>
</organism>
<dbReference type="KEGG" id="plue:EWM63_29435"/>
<dbReference type="Gene3D" id="3.40.50.1820">
    <property type="entry name" value="alpha/beta hydrolase"/>
    <property type="match status" value="1"/>
</dbReference>
<reference evidence="3 4" key="1">
    <citation type="submission" date="2019-02" db="EMBL/GenBank/DDBJ databases">
        <title>Draft Genome Sequences of Six Type Strains of the Genus Massilia.</title>
        <authorList>
            <person name="Miess H."/>
            <person name="Frediansyhah A."/>
            <person name="Gross H."/>
        </authorList>
    </citation>
    <scope>NUCLEOTIDE SEQUENCE [LARGE SCALE GENOMIC DNA]</scope>
    <source>
        <strain evidence="3 4">DSM 17473</strain>
    </source>
</reference>
<dbReference type="InterPro" id="IPR007751">
    <property type="entry name" value="DUF676_lipase-like"/>
</dbReference>
<dbReference type="Pfam" id="PF05057">
    <property type="entry name" value="DUF676"/>
    <property type="match status" value="1"/>
</dbReference>
<evidence type="ECO:0000313" key="3">
    <source>
        <dbReference type="EMBL" id="QBE66585.1"/>
    </source>
</evidence>
<dbReference type="GO" id="GO:0016787">
    <property type="term" value="F:hydrolase activity"/>
    <property type="evidence" value="ECO:0007669"/>
    <property type="project" value="UniProtKB-KW"/>
</dbReference>
<evidence type="ECO:0000259" key="2">
    <source>
        <dbReference type="Pfam" id="PF05057"/>
    </source>
</evidence>